<evidence type="ECO:0000259" key="3">
    <source>
        <dbReference type="PROSITE" id="PS50110"/>
    </source>
</evidence>
<dbReference type="EMBL" id="VJMG01000035">
    <property type="protein sequence ID" value="TRL38173.1"/>
    <property type="molecule type" value="Genomic_DNA"/>
</dbReference>
<feature type="domain" description="Response regulatory" evidence="3">
    <location>
        <begin position="3"/>
        <end position="119"/>
    </location>
</feature>
<protein>
    <submittedName>
        <fullName evidence="4">Response regulator</fullName>
    </submittedName>
</protein>
<dbReference type="InterPro" id="IPR001789">
    <property type="entry name" value="Sig_transdc_resp-reg_receiver"/>
</dbReference>
<dbReference type="GO" id="GO:0000160">
    <property type="term" value="P:phosphorelay signal transduction system"/>
    <property type="evidence" value="ECO:0007669"/>
    <property type="project" value="InterPro"/>
</dbReference>
<dbReference type="SMART" id="SM00448">
    <property type="entry name" value="REC"/>
    <property type="match status" value="1"/>
</dbReference>
<dbReference type="PANTHER" id="PTHR44591:SF25">
    <property type="entry name" value="CHEMOTAXIS TWO-COMPONENT RESPONSE REGULATOR"/>
    <property type="match status" value="1"/>
</dbReference>
<dbReference type="Proteomes" id="UP000316801">
    <property type="component" value="Unassembled WGS sequence"/>
</dbReference>
<dbReference type="Gene3D" id="3.40.50.2300">
    <property type="match status" value="1"/>
</dbReference>
<comment type="caution">
    <text evidence="4">The sequence shown here is derived from an EMBL/GenBank/DDBJ whole genome shotgun (WGS) entry which is preliminary data.</text>
</comment>
<evidence type="ECO:0000256" key="1">
    <source>
        <dbReference type="ARBA" id="ARBA00022553"/>
    </source>
</evidence>
<sequence length="123" mass="13640">MPRVLLVDDAATIRHYFSTVLHHAGFEIDEAENGVEALEKALNGRFDLLLVDVNMPRMDGITFLRRLHDHQQTVQIPTVVATTEVSRSVMRDALAAGAACVLRKPVDPERLTRIATRLTGAPQ</sequence>
<dbReference type="InterPro" id="IPR050595">
    <property type="entry name" value="Bact_response_regulator"/>
</dbReference>
<dbReference type="RefSeq" id="WP_143125698.1">
    <property type="nucleotide sequence ID" value="NZ_VJMG01000035.1"/>
</dbReference>
<dbReference type="AlphaFoldDB" id="A0A549T8H7"/>
<dbReference type="PROSITE" id="PS50110">
    <property type="entry name" value="RESPONSE_REGULATORY"/>
    <property type="match status" value="1"/>
</dbReference>
<name>A0A549T8H7_9HYPH</name>
<reference evidence="4 5" key="1">
    <citation type="submission" date="2019-07" db="EMBL/GenBank/DDBJ databases">
        <title>Ln-dependent methylotrophs.</title>
        <authorList>
            <person name="Tani A."/>
        </authorList>
    </citation>
    <scope>NUCLEOTIDE SEQUENCE [LARGE SCALE GENOMIC DNA]</scope>
    <source>
        <strain evidence="4 5">SM12</strain>
    </source>
</reference>
<evidence type="ECO:0000256" key="2">
    <source>
        <dbReference type="PROSITE-ProRule" id="PRU00169"/>
    </source>
</evidence>
<proteinExistence type="predicted"/>
<feature type="modified residue" description="4-aspartylphosphate" evidence="2">
    <location>
        <position position="52"/>
    </location>
</feature>
<dbReference type="SUPFAM" id="SSF52172">
    <property type="entry name" value="CheY-like"/>
    <property type="match status" value="1"/>
</dbReference>
<organism evidence="4 5">
    <name type="scientific">Rhizobium straminoryzae</name>
    <dbReference type="NCBI Taxonomy" id="1387186"/>
    <lineage>
        <taxon>Bacteria</taxon>
        <taxon>Pseudomonadati</taxon>
        <taxon>Pseudomonadota</taxon>
        <taxon>Alphaproteobacteria</taxon>
        <taxon>Hyphomicrobiales</taxon>
        <taxon>Rhizobiaceae</taxon>
        <taxon>Rhizobium/Agrobacterium group</taxon>
        <taxon>Rhizobium</taxon>
    </lineage>
</organism>
<accession>A0A549T8H7</accession>
<dbReference type="Pfam" id="PF00072">
    <property type="entry name" value="Response_reg"/>
    <property type="match status" value="1"/>
</dbReference>
<evidence type="ECO:0000313" key="5">
    <source>
        <dbReference type="Proteomes" id="UP000316801"/>
    </source>
</evidence>
<keyword evidence="1 2" id="KW-0597">Phosphoprotein</keyword>
<keyword evidence="5" id="KW-1185">Reference proteome</keyword>
<gene>
    <name evidence="4" type="ORF">FNA46_13325</name>
</gene>
<evidence type="ECO:0000313" key="4">
    <source>
        <dbReference type="EMBL" id="TRL38173.1"/>
    </source>
</evidence>
<dbReference type="PANTHER" id="PTHR44591">
    <property type="entry name" value="STRESS RESPONSE REGULATOR PROTEIN 1"/>
    <property type="match status" value="1"/>
</dbReference>
<dbReference type="InterPro" id="IPR011006">
    <property type="entry name" value="CheY-like_superfamily"/>
</dbReference>